<evidence type="ECO:0000313" key="1">
    <source>
        <dbReference type="EMBL" id="CAF4373919.1"/>
    </source>
</evidence>
<gene>
    <name evidence="1" type="ORF">KXQ929_LOCUS49515</name>
</gene>
<sequence>MIGDQGSLTVVSGTYRAWIPMTTQTYCTDYNINLDVSFGENSQTKIIPVGSNFSIGFGSCCWLTNLVVGVAGSWSIVSRINTALRLDGYINSSPFVATLPVIYKQINVQYVHAVQMSDPDRTDVLKCRWSTKTLPNTNSYDECGGVCNGIPGAILNGNNCTITFTLQKANTYAVLALQIEDYYSNTTTATMSSTR</sequence>
<feature type="non-terminal residue" evidence="1">
    <location>
        <position position="195"/>
    </location>
</feature>
<reference evidence="1" key="1">
    <citation type="submission" date="2021-02" db="EMBL/GenBank/DDBJ databases">
        <authorList>
            <person name="Nowell W R."/>
        </authorList>
    </citation>
    <scope>NUCLEOTIDE SEQUENCE</scope>
</reference>
<name>A0A820MHU2_9BILA</name>
<organism evidence="1 2">
    <name type="scientific">Adineta steineri</name>
    <dbReference type="NCBI Taxonomy" id="433720"/>
    <lineage>
        <taxon>Eukaryota</taxon>
        <taxon>Metazoa</taxon>
        <taxon>Spiralia</taxon>
        <taxon>Gnathifera</taxon>
        <taxon>Rotifera</taxon>
        <taxon>Eurotatoria</taxon>
        <taxon>Bdelloidea</taxon>
        <taxon>Adinetida</taxon>
        <taxon>Adinetidae</taxon>
        <taxon>Adineta</taxon>
    </lineage>
</organism>
<proteinExistence type="predicted"/>
<evidence type="ECO:0000313" key="2">
    <source>
        <dbReference type="Proteomes" id="UP000663868"/>
    </source>
</evidence>
<dbReference type="Proteomes" id="UP000663868">
    <property type="component" value="Unassembled WGS sequence"/>
</dbReference>
<comment type="caution">
    <text evidence="1">The sequence shown here is derived from an EMBL/GenBank/DDBJ whole genome shotgun (WGS) entry which is preliminary data.</text>
</comment>
<accession>A0A820MHU2</accession>
<dbReference type="AlphaFoldDB" id="A0A820MHU2"/>
<protein>
    <submittedName>
        <fullName evidence="1">Uncharacterized protein</fullName>
    </submittedName>
</protein>
<dbReference type="EMBL" id="CAJOBB010021176">
    <property type="protein sequence ID" value="CAF4373919.1"/>
    <property type="molecule type" value="Genomic_DNA"/>
</dbReference>